<dbReference type="InterPro" id="IPR026591">
    <property type="entry name" value="Sirtuin_cat_small_dom_sf"/>
</dbReference>
<dbReference type="AlphaFoldDB" id="A0A2V1INV4"/>
<keyword evidence="7" id="KW-1185">Reference proteome</keyword>
<evidence type="ECO:0000313" key="6">
    <source>
        <dbReference type="EMBL" id="PWB03924.1"/>
    </source>
</evidence>
<comment type="caution">
    <text evidence="6">The sequence shown here is derived from an EMBL/GenBank/DDBJ whole genome shotgun (WGS) entry which is preliminary data.</text>
</comment>
<dbReference type="EC" id="2.3.1.286" evidence="1"/>
<dbReference type="Pfam" id="PF02146">
    <property type="entry name" value="SIR2"/>
    <property type="match status" value="1"/>
</dbReference>
<dbReference type="Gene3D" id="3.40.50.1220">
    <property type="entry name" value="TPP-binding domain"/>
    <property type="match status" value="1"/>
</dbReference>
<dbReference type="Gene3D" id="3.30.1600.10">
    <property type="entry name" value="SIR2/SIRT2 'Small Domain"/>
    <property type="match status" value="1"/>
</dbReference>
<dbReference type="PROSITE" id="PS50305">
    <property type="entry name" value="SIRTUIN"/>
    <property type="match status" value="1"/>
</dbReference>
<dbReference type="GO" id="GO:0017136">
    <property type="term" value="F:histone deacetylase activity, NAD-dependent"/>
    <property type="evidence" value="ECO:0007669"/>
    <property type="project" value="TreeGrafter"/>
</dbReference>
<dbReference type="PANTHER" id="PTHR11085:SF4">
    <property type="entry name" value="NAD-DEPENDENT PROTEIN DEACYLASE"/>
    <property type="match status" value="1"/>
</dbReference>
<dbReference type="PANTHER" id="PTHR11085">
    <property type="entry name" value="NAD-DEPENDENT PROTEIN DEACYLASE SIRTUIN-5, MITOCHONDRIAL-RELATED"/>
    <property type="match status" value="1"/>
</dbReference>
<proteinExistence type="predicted"/>
<sequence length="231" mass="25767">MKPKLVISSGAGISAESGVSTFRDAGGLWENYPVMEVCSADGFARNPALVHQFYNERRKGLVKCLPNAAHRGLVELEKWYDVYVITQNVDDLHEKAGSSKILHLHGELMKVRSMRDDTRIYTLDEEHLETSPDTRDSYGDPVRPHIVFFQEAVPNIERAIEWTREADIFAVIGTSLAVYPAASLLHYVRPGVPVYYIDPRPAAVPDNVTVIPATATQGVTRLIELLRPEGK</sequence>
<dbReference type="SUPFAM" id="SSF52467">
    <property type="entry name" value="DHS-like NAD/FAD-binding domain"/>
    <property type="match status" value="1"/>
</dbReference>
<dbReference type="EMBL" id="PUEC01000003">
    <property type="protein sequence ID" value="PWB03924.1"/>
    <property type="molecule type" value="Genomic_DNA"/>
</dbReference>
<keyword evidence="2" id="KW-0808">Transferase</keyword>
<dbReference type="RefSeq" id="WP_107031268.1">
    <property type="nucleotide sequence ID" value="NZ_CAOVAQ010000015.1"/>
</dbReference>
<evidence type="ECO:0000256" key="4">
    <source>
        <dbReference type="PROSITE-ProRule" id="PRU00236"/>
    </source>
</evidence>
<name>A0A2V1INV4_9BACT</name>
<dbReference type="GeneID" id="82525104"/>
<organism evidence="6 7">
    <name type="scientific">Duncaniella muris</name>
    <dbReference type="NCBI Taxonomy" id="2094150"/>
    <lineage>
        <taxon>Bacteria</taxon>
        <taxon>Pseudomonadati</taxon>
        <taxon>Bacteroidota</taxon>
        <taxon>Bacteroidia</taxon>
        <taxon>Bacteroidales</taxon>
        <taxon>Muribaculaceae</taxon>
        <taxon>Duncaniella</taxon>
    </lineage>
</organism>
<protein>
    <recommendedName>
        <fullName evidence="1">protein acetyllysine N-acetyltransferase</fullName>
        <ecNumber evidence="1">2.3.1.286</ecNumber>
    </recommendedName>
</protein>
<evidence type="ECO:0000313" key="7">
    <source>
        <dbReference type="Proteomes" id="UP000244905"/>
    </source>
</evidence>
<evidence type="ECO:0000259" key="5">
    <source>
        <dbReference type="PROSITE" id="PS50305"/>
    </source>
</evidence>
<evidence type="ECO:0000256" key="3">
    <source>
        <dbReference type="ARBA" id="ARBA00023027"/>
    </source>
</evidence>
<evidence type="ECO:0000256" key="1">
    <source>
        <dbReference type="ARBA" id="ARBA00012928"/>
    </source>
</evidence>
<gene>
    <name evidence="6" type="ORF">C5O23_01910</name>
</gene>
<dbReference type="InterPro" id="IPR026590">
    <property type="entry name" value="Ssirtuin_cat_dom"/>
</dbReference>
<dbReference type="GO" id="GO:0070403">
    <property type="term" value="F:NAD+ binding"/>
    <property type="evidence" value="ECO:0007669"/>
    <property type="project" value="InterPro"/>
</dbReference>
<dbReference type="InterPro" id="IPR029035">
    <property type="entry name" value="DHS-like_NAD/FAD-binding_dom"/>
</dbReference>
<reference evidence="7" key="1">
    <citation type="submission" date="2018-02" db="EMBL/GenBank/DDBJ databases">
        <authorList>
            <person name="Clavel T."/>
            <person name="Strowig T."/>
        </authorList>
    </citation>
    <scope>NUCLEOTIDE SEQUENCE [LARGE SCALE GENOMIC DNA]</scope>
    <source>
        <strain evidence="7">DSM 103720</strain>
    </source>
</reference>
<evidence type="ECO:0000256" key="2">
    <source>
        <dbReference type="ARBA" id="ARBA00022679"/>
    </source>
</evidence>
<dbReference type="Proteomes" id="UP000244905">
    <property type="component" value="Unassembled WGS sequence"/>
</dbReference>
<feature type="domain" description="Deacetylase sirtuin-type" evidence="5">
    <location>
        <begin position="1"/>
        <end position="229"/>
    </location>
</feature>
<accession>A0A2V1INV4</accession>
<keyword evidence="3" id="KW-0520">NAD</keyword>
<dbReference type="InterPro" id="IPR003000">
    <property type="entry name" value="Sirtuin"/>
</dbReference>
<comment type="caution">
    <text evidence="4">Lacks conserved residue(s) required for the propagation of feature annotation.</text>
</comment>
<dbReference type="InterPro" id="IPR050134">
    <property type="entry name" value="NAD-dep_sirtuin_deacylases"/>
</dbReference>